<evidence type="ECO:0000256" key="2">
    <source>
        <dbReference type="ARBA" id="ARBA00008892"/>
    </source>
</evidence>
<dbReference type="Pfam" id="PF00895">
    <property type="entry name" value="ATP-synt_8"/>
    <property type="match status" value="1"/>
</dbReference>
<dbReference type="PANTHER" id="PTHR39937:SF1">
    <property type="entry name" value="ATP SYNTHASE PROTEIN 8"/>
    <property type="match status" value="1"/>
</dbReference>
<keyword evidence="5 14" id="KW-0812">Transmembrane</keyword>
<keyword evidence="9 14" id="KW-0496">Mitochondrion</keyword>
<evidence type="ECO:0000256" key="5">
    <source>
        <dbReference type="ARBA" id="ARBA00022692"/>
    </source>
</evidence>
<dbReference type="InterPro" id="IPR001421">
    <property type="entry name" value="ATP8_metazoa"/>
</dbReference>
<evidence type="ECO:0000256" key="15">
    <source>
        <dbReference type="SAM" id="MobiDB-lite"/>
    </source>
</evidence>
<comment type="similarity">
    <text evidence="2 14">Belongs to the ATPase protein 8 family.</text>
</comment>
<evidence type="ECO:0000256" key="7">
    <source>
        <dbReference type="ARBA" id="ARBA00022989"/>
    </source>
</evidence>
<gene>
    <name evidence="17" type="primary">ATP8</name>
</gene>
<evidence type="ECO:0000256" key="4">
    <source>
        <dbReference type="ARBA" id="ARBA00022547"/>
    </source>
</evidence>
<keyword evidence="4 14" id="KW-0138">CF(0)</keyword>
<protein>
    <recommendedName>
        <fullName evidence="14">ATP synthase complex subunit 8</fullName>
    </recommendedName>
</protein>
<comment type="subcellular location">
    <subcellularLocation>
        <location evidence="1 14">Mitochondrion membrane</location>
        <topology evidence="1 14">Single-pass membrane protein</topology>
    </subcellularLocation>
</comment>
<feature type="signal peptide" evidence="16">
    <location>
        <begin position="1"/>
        <end position="30"/>
    </location>
</feature>
<dbReference type="GO" id="GO:0015078">
    <property type="term" value="F:proton transmembrane transporter activity"/>
    <property type="evidence" value="ECO:0007669"/>
    <property type="project" value="InterPro"/>
</dbReference>
<feature type="chain" id="PRO_5035858054" description="ATP synthase complex subunit 8" evidence="16">
    <location>
        <begin position="31"/>
        <end position="55"/>
    </location>
</feature>
<keyword evidence="16" id="KW-0732">Signal</keyword>
<dbReference type="GO" id="GO:0015986">
    <property type="term" value="P:proton motive force-driven ATP synthesis"/>
    <property type="evidence" value="ECO:0007669"/>
    <property type="project" value="InterPro"/>
</dbReference>
<feature type="region of interest" description="Disordered" evidence="15">
    <location>
        <begin position="34"/>
        <end position="55"/>
    </location>
</feature>
<keyword evidence="7" id="KW-1133">Transmembrane helix</keyword>
<organism evidence="17">
    <name type="scientific">Eumecichthys fiski</name>
    <dbReference type="NCBI Taxonomy" id="1263185"/>
    <lineage>
        <taxon>Eukaryota</taxon>
        <taxon>Metazoa</taxon>
        <taxon>Chordata</taxon>
        <taxon>Craniata</taxon>
        <taxon>Vertebrata</taxon>
        <taxon>Euteleostomi</taxon>
        <taxon>Actinopterygii</taxon>
        <taxon>Neopterygii</taxon>
        <taxon>Teleostei</taxon>
        <taxon>Neoteleostei</taxon>
        <taxon>Acanthomorphata</taxon>
        <taxon>Lampriformes</taxon>
        <taxon>Lophotidae</taxon>
        <taxon>Eumecichthys</taxon>
    </lineage>
</organism>
<keyword evidence="8 14" id="KW-0406">Ion transport</keyword>
<dbReference type="GO" id="GO:0045259">
    <property type="term" value="C:proton-transporting ATP synthase complex"/>
    <property type="evidence" value="ECO:0007669"/>
    <property type="project" value="UniProtKB-KW"/>
</dbReference>
<evidence type="ECO:0000256" key="9">
    <source>
        <dbReference type="ARBA" id="ARBA00023128"/>
    </source>
</evidence>
<dbReference type="GO" id="GO:0031966">
    <property type="term" value="C:mitochondrial membrane"/>
    <property type="evidence" value="ECO:0007669"/>
    <property type="project" value="UniProtKB-SubCell"/>
</dbReference>
<keyword evidence="3 14" id="KW-0813">Transport</keyword>
<keyword evidence="6 14" id="KW-0375">Hydrogen ion transport</keyword>
<sequence length="55" mass="6398">MPQLNPSPWFLILAFSWIVFLTILPPKILAHTTPNEPSTKTVDNTKTTPWSWPWH</sequence>
<evidence type="ECO:0000256" key="12">
    <source>
        <dbReference type="ARBA" id="ARBA00053067"/>
    </source>
</evidence>
<evidence type="ECO:0000256" key="16">
    <source>
        <dbReference type="SAM" id="SignalP"/>
    </source>
</evidence>
<proteinExistence type="inferred from homology"/>
<accession>A0A8S0FFH8</accession>
<name>A0A8S0FFH8_9TELE</name>
<dbReference type="InterPro" id="IPR050635">
    <property type="entry name" value="ATPase_protein_8"/>
</dbReference>
<evidence type="ECO:0000256" key="3">
    <source>
        <dbReference type="ARBA" id="ARBA00022448"/>
    </source>
</evidence>
<evidence type="ECO:0000256" key="13">
    <source>
        <dbReference type="ARBA" id="ARBA00064647"/>
    </source>
</evidence>
<dbReference type="PANTHER" id="PTHR39937">
    <property type="entry name" value="ATP SYNTHASE PROTEIN 8"/>
    <property type="match status" value="1"/>
</dbReference>
<evidence type="ECO:0000256" key="11">
    <source>
        <dbReference type="ARBA" id="ARBA00023310"/>
    </source>
</evidence>
<evidence type="ECO:0000256" key="10">
    <source>
        <dbReference type="ARBA" id="ARBA00023136"/>
    </source>
</evidence>
<comment type="function">
    <text evidence="12">Subunit 8, of the mitochondrial membrane ATP synthase complex (F(1)F(0) ATP synthase or Complex V) that produces ATP from ADP in the presence of a proton gradient across the membrane which is generated by electron transport complexes of the respiratory chain. ATP synthase complex consist of a soluble F(1) head domain - the catalytic core - and a membrane F(1) domain - the membrane proton channel. These two domains are linked by a central stalk rotating inside the F(1) region and a stationary peripheral stalk. During catalysis, ATP synthesis in the catalytic domain of F(1) is coupled via a rotary mechanism of the central stalk subunits to proton translocation. In vivo, can only synthesize ATP although its ATP hydrolase activity can be activated artificially in vitro. Part of the complex F(0) domain.</text>
</comment>
<evidence type="ECO:0000256" key="8">
    <source>
        <dbReference type="ARBA" id="ARBA00023065"/>
    </source>
</evidence>
<evidence type="ECO:0000256" key="6">
    <source>
        <dbReference type="ARBA" id="ARBA00022781"/>
    </source>
</evidence>
<comment type="subunit">
    <text evidence="13">Component of the ATP synthase complex composed at least of ATP5F1A/subunit alpha, ATP5F1B/subunit beta, ATP5MC1/subunit c (homooctomer), MT-ATP6/subunit a, MT-ATP8/subunit 8, ATP5ME/subunit e, ATP5MF/subunit f, ATP5MG/subunit g, ATP5MK/subunit k, ATP5MJ/subunit j, ATP5F1C/subunit gamma, ATP5F1D/subunit delta, ATP5F1E/subunit epsilon, ATP5PF/subunit F6, ATP5PB/subunit b, ATP5PD/subunit d, ATP5PO/subunit OSCP. ATP synthase complex consists of a soluble F(1) head domain (subunits alpha(3) and beta(3)) - the catalytic core - and a membrane F(0) domain - the membrane proton channel (subunits c, a, 8, e, f, g, k and j). These two domains are linked by a central stalk (subunits gamma, delta, and epsilon) rotating inside the F1 region and a stationary peripheral stalk (subunits F6, b, d, and OSCP).</text>
</comment>
<evidence type="ECO:0000313" key="17">
    <source>
        <dbReference type="EMBL" id="BBG74530.1"/>
    </source>
</evidence>
<reference evidence="17" key="1">
    <citation type="submission" date="2012-11" db="EMBL/GenBank/DDBJ databases">
        <title>Dates and rates of major pelagic deep-sea fish radiations - a mitogenomic perspective.</title>
        <authorList>
            <person name="Poulsen JY."/>
            <person name="Miya M."/>
            <person name="Kawaguchi A."/>
            <person name="Satoh TP."/>
            <person name="Byrkjedal I."/>
            <person name="Willassen E."/>
        </authorList>
    </citation>
    <scope>NUCLEOTIDE SEQUENCE</scope>
</reference>
<geneLocation type="mitochondrion" evidence="17"/>
<evidence type="ECO:0000256" key="1">
    <source>
        <dbReference type="ARBA" id="ARBA00004304"/>
    </source>
</evidence>
<dbReference type="EMBL" id="AP012970">
    <property type="protein sequence ID" value="BBG74530.1"/>
    <property type="molecule type" value="Genomic_DNA"/>
</dbReference>
<keyword evidence="11" id="KW-0066">ATP synthesis</keyword>
<dbReference type="AlphaFoldDB" id="A0A8S0FFH8"/>
<keyword evidence="10" id="KW-0472">Membrane</keyword>
<evidence type="ECO:0000256" key="14">
    <source>
        <dbReference type="RuleBase" id="RU003661"/>
    </source>
</evidence>